<evidence type="ECO:0008006" key="4">
    <source>
        <dbReference type="Google" id="ProtNLM"/>
    </source>
</evidence>
<dbReference type="InterPro" id="IPR036770">
    <property type="entry name" value="Ankyrin_rpt-contain_sf"/>
</dbReference>
<dbReference type="Proteomes" id="UP001237642">
    <property type="component" value="Unassembled WGS sequence"/>
</dbReference>
<protein>
    <recommendedName>
        <fullName evidence="4">ANK_REP_REGION domain-containing protein</fullName>
    </recommendedName>
</protein>
<dbReference type="AlphaFoldDB" id="A0AAD8I5I2"/>
<proteinExistence type="predicted"/>
<accession>A0AAD8I5I2</accession>
<evidence type="ECO:0000256" key="1">
    <source>
        <dbReference type="PROSITE-ProRule" id="PRU00023"/>
    </source>
</evidence>
<dbReference type="PROSITE" id="PS50088">
    <property type="entry name" value="ANK_REPEAT"/>
    <property type="match status" value="1"/>
</dbReference>
<gene>
    <name evidence="2" type="ORF">POM88_026266</name>
</gene>
<dbReference type="InterPro" id="IPR002110">
    <property type="entry name" value="Ankyrin_rpt"/>
</dbReference>
<keyword evidence="3" id="KW-1185">Reference proteome</keyword>
<dbReference type="EMBL" id="JAUIZM010000006">
    <property type="protein sequence ID" value="KAK1379522.1"/>
    <property type="molecule type" value="Genomic_DNA"/>
</dbReference>
<dbReference type="Gene3D" id="1.25.40.20">
    <property type="entry name" value="Ankyrin repeat-containing domain"/>
    <property type="match status" value="1"/>
</dbReference>
<reference evidence="2" key="2">
    <citation type="submission" date="2023-05" db="EMBL/GenBank/DDBJ databases">
        <authorList>
            <person name="Schelkunov M.I."/>
        </authorList>
    </citation>
    <scope>NUCLEOTIDE SEQUENCE</scope>
    <source>
        <strain evidence="2">Hsosn_3</strain>
        <tissue evidence="2">Leaf</tissue>
    </source>
</reference>
<name>A0AAD8I5I2_9APIA</name>
<dbReference type="SUPFAM" id="SSF48403">
    <property type="entry name" value="Ankyrin repeat"/>
    <property type="match status" value="1"/>
</dbReference>
<feature type="repeat" description="ANK" evidence="1">
    <location>
        <begin position="45"/>
        <end position="77"/>
    </location>
</feature>
<sequence>MGCTSNLNTELLMLYWQQRFFFPGTDVISRITVVALPFTMRLARVGCNPLQRAASTGKTELCKFLIEEGEEDDAVDRGGQTASMTAVISDNRETRSFSSRVSLLKSLCSDLAASTLYLPVAILRLDMTHHLIAVAGLLIQLLQYSNPLSTTR</sequence>
<comment type="caution">
    <text evidence="2">The sequence shown here is derived from an EMBL/GenBank/DDBJ whole genome shotgun (WGS) entry which is preliminary data.</text>
</comment>
<evidence type="ECO:0000313" key="3">
    <source>
        <dbReference type="Proteomes" id="UP001237642"/>
    </source>
</evidence>
<organism evidence="2 3">
    <name type="scientific">Heracleum sosnowskyi</name>
    <dbReference type="NCBI Taxonomy" id="360622"/>
    <lineage>
        <taxon>Eukaryota</taxon>
        <taxon>Viridiplantae</taxon>
        <taxon>Streptophyta</taxon>
        <taxon>Embryophyta</taxon>
        <taxon>Tracheophyta</taxon>
        <taxon>Spermatophyta</taxon>
        <taxon>Magnoliopsida</taxon>
        <taxon>eudicotyledons</taxon>
        <taxon>Gunneridae</taxon>
        <taxon>Pentapetalae</taxon>
        <taxon>asterids</taxon>
        <taxon>campanulids</taxon>
        <taxon>Apiales</taxon>
        <taxon>Apiaceae</taxon>
        <taxon>Apioideae</taxon>
        <taxon>apioid superclade</taxon>
        <taxon>Tordylieae</taxon>
        <taxon>Tordyliinae</taxon>
        <taxon>Heracleum</taxon>
    </lineage>
</organism>
<keyword evidence="1" id="KW-0040">ANK repeat</keyword>
<evidence type="ECO:0000313" key="2">
    <source>
        <dbReference type="EMBL" id="KAK1379522.1"/>
    </source>
</evidence>
<reference evidence="2" key="1">
    <citation type="submission" date="2023-02" db="EMBL/GenBank/DDBJ databases">
        <title>Genome of toxic invasive species Heracleum sosnowskyi carries increased number of genes despite the absence of recent whole-genome duplications.</title>
        <authorList>
            <person name="Schelkunov M."/>
            <person name="Shtratnikova V."/>
            <person name="Makarenko M."/>
            <person name="Klepikova A."/>
            <person name="Omelchenko D."/>
            <person name="Novikova G."/>
            <person name="Obukhova E."/>
            <person name="Bogdanov V."/>
            <person name="Penin A."/>
            <person name="Logacheva M."/>
        </authorList>
    </citation>
    <scope>NUCLEOTIDE SEQUENCE</scope>
    <source>
        <strain evidence="2">Hsosn_3</strain>
        <tissue evidence="2">Leaf</tissue>
    </source>
</reference>